<comment type="similarity">
    <text evidence="3">Belongs to the MNN1/MNT family.</text>
</comment>
<accession>A0A5N6TV31</accession>
<keyword evidence="11" id="KW-0328">Glycosyltransferase</keyword>
<evidence type="ECO:0000313" key="11">
    <source>
        <dbReference type="EMBL" id="KAE8149941.1"/>
    </source>
</evidence>
<name>A0A5N6TV31_ASPAV</name>
<comment type="pathway">
    <text evidence="2">Protein modification; protein glycosylation.</text>
</comment>
<comment type="subcellular location">
    <subcellularLocation>
        <location evidence="1">Golgi apparatus membrane</location>
        <topology evidence="1">Single-pass type II membrane protein</topology>
    </subcellularLocation>
</comment>
<evidence type="ECO:0000256" key="1">
    <source>
        <dbReference type="ARBA" id="ARBA00004323"/>
    </source>
</evidence>
<dbReference type="PANTHER" id="PTHR31646:SF1">
    <property type="entry name" value="ALPHA-1,2-MANNOSYLTRANSFERASE MNN2"/>
    <property type="match status" value="1"/>
</dbReference>
<evidence type="ECO:0000256" key="9">
    <source>
        <dbReference type="ARBA" id="ARBA00023136"/>
    </source>
</evidence>
<evidence type="ECO:0000256" key="6">
    <source>
        <dbReference type="ARBA" id="ARBA00022968"/>
    </source>
</evidence>
<proteinExistence type="inferred from homology"/>
<dbReference type="Pfam" id="PF11051">
    <property type="entry name" value="Mannosyl_trans3"/>
    <property type="match status" value="2"/>
</dbReference>
<keyword evidence="8" id="KW-0333">Golgi apparatus</keyword>
<dbReference type="GO" id="GO:0000139">
    <property type="term" value="C:Golgi membrane"/>
    <property type="evidence" value="ECO:0007669"/>
    <property type="project" value="UniProtKB-SubCell"/>
</dbReference>
<keyword evidence="12" id="KW-1185">Reference proteome</keyword>
<evidence type="ECO:0000256" key="8">
    <source>
        <dbReference type="ARBA" id="ARBA00023034"/>
    </source>
</evidence>
<gene>
    <name evidence="11" type="ORF">BDV25DRAFT_172513</name>
</gene>
<evidence type="ECO:0000256" key="7">
    <source>
        <dbReference type="ARBA" id="ARBA00022989"/>
    </source>
</evidence>
<dbReference type="OrthoDB" id="4484309at2759"/>
<evidence type="ECO:0000256" key="3">
    <source>
        <dbReference type="ARBA" id="ARBA00009105"/>
    </source>
</evidence>
<feature type="transmembrane region" description="Helical" evidence="10">
    <location>
        <begin position="7"/>
        <end position="27"/>
    </location>
</feature>
<evidence type="ECO:0000256" key="10">
    <source>
        <dbReference type="SAM" id="Phobius"/>
    </source>
</evidence>
<dbReference type="InterPro" id="IPR029044">
    <property type="entry name" value="Nucleotide-diphossugar_trans"/>
</dbReference>
<sequence>MRPSGRYRVILLVLSTVLILYSLHLYWRADVEFAAAAENVSLKERQTLLWQQLRSLLEDYEPDCPSPVRRDSSGAISFNANRAIPRPDLIVNADEIQEPLQQAHDGFVNAMQRVKPHVAHVPGTSGIVSSAGKSYLPLFVTSLRMLRRTGSTLPVELFVKDTSEYETHVCEEVLPQYNAKCVVLSDIFMVEDQFTTVEIAHYQLKIFAVLFSSFENVIWMDSDGFPLYDPESLVKAEPFASMGLVVWPDFWVSTASPLYYNVSRQSVPDMTERASSETGVFLVSKKTHMRTLLLSAYYNYYGPSHYFTLLSQGGPGEGDKETFVQAAVAVGDGYYAVSEKVDAIGHKKPEGGISGSAMVQSDPIEDYRLTSQGKWRVKDPSVAKPPRVFFVHAHYPKFNPAENLFGSQWETAPTMKQDGSDGRAWVVPENTLRRFGYDAERGYWEEIKWVSCHLEDTFESWQDKSGICDRVSEYWTNVFEGSDEVPAFD</sequence>
<evidence type="ECO:0000256" key="5">
    <source>
        <dbReference type="ARBA" id="ARBA00022692"/>
    </source>
</evidence>
<dbReference type="AlphaFoldDB" id="A0A5N6TV31"/>
<protein>
    <submittedName>
        <fullName evidence="11">Mannosyltransferase putative-domain-containing protein</fullName>
    </submittedName>
</protein>
<dbReference type="GO" id="GO:0000026">
    <property type="term" value="F:alpha-1,2-mannosyltransferase activity"/>
    <property type="evidence" value="ECO:0007669"/>
    <property type="project" value="TreeGrafter"/>
</dbReference>
<keyword evidence="4 11" id="KW-0808">Transferase</keyword>
<keyword evidence="9 10" id="KW-0472">Membrane</keyword>
<dbReference type="SUPFAM" id="SSF53448">
    <property type="entry name" value="Nucleotide-diphospho-sugar transferases"/>
    <property type="match status" value="1"/>
</dbReference>
<organism evidence="11 12">
    <name type="scientific">Aspergillus avenaceus</name>
    <dbReference type="NCBI Taxonomy" id="36643"/>
    <lineage>
        <taxon>Eukaryota</taxon>
        <taxon>Fungi</taxon>
        <taxon>Dikarya</taxon>
        <taxon>Ascomycota</taxon>
        <taxon>Pezizomycotina</taxon>
        <taxon>Eurotiomycetes</taxon>
        <taxon>Eurotiomycetidae</taxon>
        <taxon>Eurotiales</taxon>
        <taxon>Aspergillaceae</taxon>
        <taxon>Aspergillus</taxon>
        <taxon>Aspergillus subgen. Circumdati</taxon>
    </lineage>
</organism>
<evidence type="ECO:0000256" key="4">
    <source>
        <dbReference type="ARBA" id="ARBA00022679"/>
    </source>
</evidence>
<evidence type="ECO:0000313" key="12">
    <source>
        <dbReference type="Proteomes" id="UP000325780"/>
    </source>
</evidence>
<dbReference type="EMBL" id="ML742108">
    <property type="protein sequence ID" value="KAE8149941.1"/>
    <property type="molecule type" value="Genomic_DNA"/>
</dbReference>
<dbReference type="InterPro" id="IPR022751">
    <property type="entry name" value="Alpha_mannosyltransferase"/>
</dbReference>
<dbReference type="Gene3D" id="3.90.550.10">
    <property type="entry name" value="Spore Coat Polysaccharide Biosynthesis Protein SpsA, Chain A"/>
    <property type="match status" value="1"/>
</dbReference>
<keyword evidence="6" id="KW-0735">Signal-anchor</keyword>
<dbReference type="Proteomes" id="UP000325780">
    <property type="component" value="Unassembled WGS sequence"/>
</dbReference>
<reference evidence="11 12" key="1">
    <citation type="submission" date="2019-04" db="EMBL/GenBank/DDBJ databases">
        <title>Friends and foes A comparative genomics study of 23 Aspergillus species from section Flavi.</title>
        <authorList>
            <consortium name="DOE Joint Genome Institute"/>
            <person name="Kjaerbolling I."/>
            <person name="Vesth T."/>
            <person name="Frisvad J.C."/>
            <person name="Nybo J.L."/>
            <person name="Theobald S."/>
            <person name="Kildgaard S."/>
            <person name="Isbrandt T."/>
            <person name="Kuo A."/>
            <person name="Sato A."/>
            <person name="Lyhne E.K."/>
            <person name="Kogle M.E."/>
            <person name="Wiebenga A."/>
            <person name="Kun R.S."/>
            <person name="Lubbers R.J."/>
            <person name="Makela M.R."/>
            <person name="Barry K."/>
            <person name="Chovatia M."/>
            <person name="Clum A."/>
            <person name="Daum C."/>
            <person name="Haridas S."/>
            <person name="He G."/>
            <person name="LaButti K."/>
            <person name="Lipzen A."/>
            <person name="Mondo S."/>
            <person name="Riley R."/>
            <person name="Salamov A."/>
            <person name="Simmons B.A."/>
            <person name="Magnuson J.K."/>
            <person name="Henrissat B."/>
            <person name="Mortensen U.H."/>
            <person name="Larsen T.O."/>
            <person name="Devries R.P."/>
            <person name="Grigoriev I.V."/>
            <person name="Machida M."/>
            <person name="Baker S.E."/>
            <person name="Andersen M.R."/>
        </authorList>
    </citation>
    <scope>NUCLEOTIDE SEQUENCE [LARGE SCALE GENOMIC DNA]</scope>
    <source>
        <strain evidence="11 12">IBT 18842</strain>
    </source>
</reference>
<dbReference type="PANTHER" id="PTHR31646">
    <property type="entry name" value="ALPHA-1,2-MANNOSYLTRANSFERASE MNN2"/>
    <property type="match status" value="1"/>
</dbReference>
<keyword evidence="7 10" id="KW-1133">Transmembrane helix</keyword>
<keyword evidence="5 10" id="KW-0812">Transmembrane</keyword>
<evidence type="ECO:0000256" key="2">
    <source>
        <dbReference type="ARBA" id="ARBA00004922"/>
    </source>
</evidence>
<dbReference type="GO" id="GO:0046354">
    <property type="term" value="P:mannan biosynthetic process"/>
    <property type="evidence" value="ECO:0007669"/>
    <property type="project" value="TreeGrafter"/>
</dbReference>